<accession>A0A239GBI9</accession>
<feature type="transmembrane region" description="Helical" evidence="5">
    <location>
        <begin position="45"/>
        <end position="68"/>
    </location>
</feature>
<keyword evidence="3 5" id="KW-1133">Transmembrane helix</keyword>
<evidence type="ECO:0000256" key="4">
    <source>
        <dbReference type="ARBA" id="ARBA00023136"/>
    </source>
</evidence>
<feature type="transmembrane region" description="Helical" evidence="5">
    <location>
        <begin position="134"/>
        <end position="157"/>
    </location>
</feature>
<evidence type="ECO:0000256" key="1">
    <source>
        <dbReference type="ARBA" id="ARBA00004141"/>
    </source>
</evidence>
<evidence type="ECO:0000313" key="7">
    <source>
        <dbReference type="Proteomes" id="UP000198304"/>
    </source>
</evidence>
<dbReference type="InterPro" id="IPR002781">
    <property type="entry name" value="TM_pro_TauE-like"/>
</dbReference>
<sequence length="291" mass="30607">MITGVLGILGLLTAWFGFEFAKDLSKNQVNMESETNFVTSSAIGFATNFFDTLGIGSFAPTTALLRGFKQIQDKVLPGTLNVSCTIPVVAEAFIFITVITVEPVTLIGMLAAATLGAWLGAGFVSNLPEKKVQLGMAVALLVTAFLMLAGMMGWMPGGGDAIGLTGMKLIIAIGGNFILGALMTLGIGLYAPCMALIYFLGMSPAVAFPIMMGSCAFLMPVASVKFVREGSYNRKASLAIAIFGLVGVFIAAYIVKSLPLDILRWLVIAVVTYTSITMFKSATKPAEAIAK</sequence>
<keyword evidence="2 5" id="KW-0812">Transmembrane</keyword>
<organism evidence="6 7">
    <name type="scientific">Anaerovirgula multivorans</name>
    <dbReference type="NCBI Taxonomy" id="312168"/>
    <lineage>
        <taxon>Bacteria</taxon>
        <taxon>Bacillati</taxon>
        <taxon>Bacillota</taxon>
        <taxon>Clostridia</taxon>
        <taxon>Peptostreptococcales</taxon>
        <taxon>Natronincolaceae</taxon>
        <taxon>Anaerovirgula</taxon>
    </lineage>
</organism>
<feature type="transmembrane region" description="Helical" evidence="5">
    <location>
        <begin position="236"/>
        <end position="255"/>
    </location>
</feature>
<gene>
    <name evidence="6" type="ORF">SAMN05446037_101617</name>
</gene>
<dbReference type="AlphaFoldDB" id="A0A239GBI9"/>
<dbReference type="OrthoDB" id="357960at2"/>
<name>A0A239GBI9_9FIRM</name>
<dbReference type="GO" id="GO:0005886">
    <property type="term" value="C:plasma membrane"/>
    <property type="evidence" value="ECO:0007669"/>
    <property type="project" value="UniProtKB-SubCell"/>
</dbReference>
<feature type="transmembrane region" description="Helical" evidence="5">
    <location>
        <begin position="106"/>
        <end position="127"/>
    </location>
</feature>
<feature type="transmembrane region" description="Helical" evidence="5">
    <location>
        <begin position="80"/>
        <end position="100"/>
    </location>
</feature>
<feature type="transmembrane region" description="Helical" evidence="5">
    <location>
        <begin position="197"/>
        <end position="224"/>
    </location>
</feature>
<evidence type="ECO:0000256" key="3">
    <source>
        <dbReference type="ARBA" id="ARBA00022989"/>
    </source>
</evidence>
<comment type="similarity">
    <text evidence="5">Belongs to the 4-toluene sulfonate uptake permease (TSUP) (TC 2.A.102) family.</text>
</comment>
<dbReference type="RefSeq" id="WP_089283767.1">
    <property type="nucleotide sequence ID" value="NZ_FZOJ01000016.1"/>
</dbReference>
<dbReference type="PANTHER" id="PTHR43483:SF3">
    <property type="entry name" value="MEMBRANE TRANSPORTER PROTEIN HI_0806-RELATED"/>
    <property type="match status" value="1"/>
</dbReference>
<keyword evidence="5" id="KW-1003">Cell membrane</keyword>
<evidence type="ECO:0000256" key="2">
    <source>
        <dbReference type="ARBA" id="ARBA00022692"/>
    </source>
</evidence>
<evidence type="ECO:0000313" key="6">
    <source>
        <dbReference type="EMBL" id="SNS66295.1"/>
    </source>
</evidence>
<dbReference type="Pfam" id="PF01925">
    <property type="entry name" value="TauE"/>
    <property type="match status" value="2"/>
</dbReference>
<feature type="transmembrane region" description="Helical" evidence="5">
    <location>
        <begin position="169"/>
        <end position="190"/>
    </location>
</feature>
<reference evidence="6 7" key="1">
    <citation type="submission" date="2017-06" db="EMBL/GenBank/DDBJ databases">
        <authorList>
            <person name="Kim H.J."/>
            <person name="Triplett B.A."/>
        </authorList>
    </citation>
    <scope>NUCLEOTIDE SEQUENCE [LARGE SCALE GENOMIC DNA]</scope>
    <source>
        <strain evidence="6 7">SCA</strain>
    </source>
</reference>
<dbReference type="PANTHER" id="PTHR43483">
    <property type="entry name" value="MEMBRANE TRANSPORTER PROTEIN HI_0806-RELATED"/>
    <property type="match status" value="1"/>
</dbReference>
<dbReference type="Proteomes" id="UP000198304">
    <property type="component" value="Unassembled WGS sequence"/>
</dbReference>
<proteinExistence type="inferred from homology"/>
<comment type="subcellular location">
    <subcellularLocation>
        <location evidence="5">Cell membrane</location>
        <topology evidence="5">Multi-pass membrane protein</topology>
    </subcellularLocation>
    <subcellularLocation>
        <location evidence="1">Membrane</location>
        <topology evidence="1">Multi-pass membrane protein</topology>
    </subcellularLocation>
</comment>
<keyword evidence="7" id="KW-1185">Reference proteome</keyword>
<evidence type="ECO:0000256" key="5">
    <source>
        <dbReference type="RuleBase" id="RU363041"/>
    </source>
</evidence>
<dbReference type="EMBL" id="FZOJ01000016">
    <property type="protein sequence ID" value="SNS66295.1"/>
    <property type="molecule type" value="Genomic_DNA"/>
</dbReference>
<keyword evidence="4 5" id="KW-0472">Membrane</keyword>
<protein>
    <recommendedName>
        <fullName evidence="5">Probable membrane transporter protein</fullName>
    </recommendedName>
</protein>
<feature type="transmembrane region" description="Helical" evidence="5">
    <location>
        <begin position="262"/>
        <end position="279"/>
    </location>
</feature>